<comment type="subcellular location">
    <subcellularLocation>
        <location evidence="1">Membrane</location>
        <topology evidence="1">Multi-pass membrane protein</topology>
    </subcellularLocation>
</comment>
<feature type="transmembrane region" description="Helical" evidence="6">
    <location>
        <begin position="298"/>
        <end position="324"/>
    </location>
</feature>
<evidence type="ECO:0000256" key="4">
    <source>
        <dbReference type="ARBA" id="ARBA00022989"/>
    </source>
</evidence>
<feature type="transmembrane region" description="Helical" evidence="6">
    <location>
        <begin position="98"/>
        <end position="119"/>
    </location>
</feature>
<evidence type="ECO:0000256" key="2">
    <source>
        <dbReference type="ARBA" id="ARBA00022448"/>
    </source>
</evidence>
<evidence type="ECO:0000313" key="8">
    <source>
        <dbReference type="Proteomes" id="UP000198571"/>
    </source>
</evidence>
<feature type="transmembrane region" description="Helical" evidence="6">
    <location>
        <begin position="344"/>
        <end position="365"/>
    </location>
</feature>
<dbReference type="PANTHER" id="PTHR42948">
    <property type="entry name" value="TRANSPORTER"/>
    <property type="match status" value="1"/>
</dbReference>
<dbReference type="PRINTS" id="PR00176">
    <property type="entry name" value="NANEUSMPORT"/>
</dbReference>
<organism evidence="7 8">
    <name type="scientific">Salipaludibacillus aurantiacus</name>
    <dbReference type="NCBI Taxonomy" id="1601833"/>
    <lineage>
        <taxon>Bacteria</taxon>
        <taxon>Bacillati</taxon>
        <taxon>Bacillota</taxon>
        <taxon>Bacilli</taxon>
        <taxon>Bacillales</taxon>
        <taxon>Bacillaceae</taxon>
    </lineage>
</organism>
<keyword evidence="5 6" id="KW-0472">Membrane</keyword>
<dbReference type="InterPro" id="IPR000175">
    <property type="entry name" value="Na/ntran_symport"/>
</dbReference>
<dbReference type="PROSITE" id="PS50267">
    <property type="entry name" value="NA_NEUROTRAN_SYMP_3"/>
    <property type="match status" value="1"/>
</dbReference>
<name>A0A1H9WIK5_9BACI</name>
<dbReference type="InterPro" id="IPR037272">
    <property type="entry name" value="SNS_sf"/>
</dbReference>
<dbReference type="Proteomes" id="UP000198571">
    <property type="component" value="Unassembled WGS sequence"/>
</dbReference>
<dbReference type="CDD" id="cd10336">
    <property type="entry name" value="SLC6sbd_Tyt1-Like"/>
    <property type="match status" value="1"/>
</dbReference>
<feature type="transmembrane region" description="Helical" evidence="6">
    <location>
        <begin position="12"/>
        <end position="29"/>
    </location>
</feature>
<dbReference type="RefSeq" id="WP_093054737.1">
    <property type="nucleotide sequence ID" value="NZ_FOGT01000017.1"/>
</dbReference>
<feature type="transmembrane region" description="Helical" evidence="6">
    <location>
        <begin position="252"/>
        <end position="278"/>
    </location>
</feature>
<dbReference type="InterPro" id="IPR047218">
    <property type="entry name" value="YocR/YhdH-like"/>
</dbReference>
<dbReference type="STRING" id="1601833.SAMN05518684_11731"/>
<keyword evidence="8" id="KW-1185">Reference proteome</keyword>
<keyword evidence="4 6" id="KW-1133">Transmembrane helix</keyword>
<dbReference type="Pfam" id="PF00209">
    <property type="entry name" value="SNF"/>
    <property type="match status" value="2"/>
</dbReference>
<dbReference type="PANTHER" id="PTHR42948:SF1">
    <property type="entry name" value="TRANSPORTER"/>
    <property type="match status" value="1"/>
</dbReference>
<dbReference type="AlphaFoldDB" id="A0A1H9WIK5"/>
<feature type="transmembrane region" description="Helical" evidence="6">
    <location>
        <begin position="174"/>
        <end position="196"/>
    </location>
</feature>
<protein>
    <submittedName>
        <fullName evidence="7">Neurotransmitter:Na+ symporter, NSS family</fullName>
    </submittedName>
</protein>
<feature type="transmembrane region" description="Helical" evidence="6">
    <location>
        <begin position="216"/>
        <end position="240"/>
    </location>
</feature>
<evidence type="ECO:0000256" key="3">
    <source>
        <dbReference type="ARBA" id="ARBA00022692"/>
    </source>
</evidence>
<evidence type="ECO:0000313" key="7">
    <source>
        <dbReference type="EMBL" id="SES33517.1"/>
    </source>
</evidence>
<feature type="transmembrane region" description="Helical" evidence="6">
    <location>
        <begin position="377"/>
        <end position="400"/>
    </location>
</feature>
<dbReference type="GO" id="GO:0016020">
    <property type="term" value="C:membrane"/>
    <property type="evidence" value="ECO:0007669"/>
    <property type="project" value="UniProtKB-SubCell"/>
</dbReference>
<feature type="transmembrane region" description="Helical" evidence="6">
    <location>
        <begin position="139"/>
        <end position="162"/>
    </location>
</feature>
<proteinExistence type="predicted"/>
<evidence type="ECO:0000256" key="1">
    <source>
        <dbReference type="ARBA" id="ARBA00004141"/>
    </source>
</evidence>
<sequence length="448" mass="48865">MSKTPEQWTSKLGFILAAAGSAIGLGAIWKLPYVAGSSGGGAFFLIFLLFTLLLGLPLLLAEFTVGRYTQKEAISAYRTIAPGGKWHWIGKLGVCTSFLLLSFYSVVGGWIVVYLFRAFTLNIQGMSPEEFGAMFENTISNPVLAVLAHLIFILMTILVVQGGIQKGIERSSKFMMPALFILFVIIVIRSVTLDGAMEGVRFFLLPDFSSMTRETVLFALGQAFFSLSLGVSIMVTYSSYLKSQESLPKSAVSIVGLTIFISILAGLAIFPAVFAFGLEPAEGPPLIFIVLPAVFSSIPLGNLFFISFMFLLLFATLTSAFSLLEMVVASITKNDPSKRKKSAWVAGTLIFLMGIPSALSYGILADPYFFGLTFFDFADFIVSNILLPLGAFLIAVFVPLKISKKTLSKEIQKGAGMKQFWFEAWYILIKYVTPVAILIAFLHVTGII</sequence>
<dbReference type="SUPFAM" id="SSF161070">
    <property type="entry name" value="SNF-like"/>
    <property type="match status" value="1"/>
</dbReference>
<keyword evidence="3 6" id="KW-0812">Transmembrane</keyword>
<keyword evidence="2" id="KW-0813">Transport</keyword>
<dbReference type="NCBIfam" id="NF037979">
    <property type="entry name" value="Na_transp"/>
    <property type="match status" value="1"/>
</dbReference>
<reference evidence="8" key="1">
    <citation type="submission" date="2016-10" db="EMBL/GenBank/DDBJ databases">
        <authorList>
            <person name="Varghese N."/>
            <person name="Submissions S."/>
        </authorList>
    </citation>
    <scope>NUCLEOTIDE SEQUENCE [LARGE SCALE GENOMIC DNA]</scope>
    <source>
        <strain evidence="8">S9</strain>
    </source>
</reference>
<evidence type="ECO:0000256" key="6">
    <source>
        <dbReference type="SAM" id="Phobius"/>
    </source>
</evidence>
<feature type="transmembrane region" description="Helical" evidence="6">
    <location>
        <begin position="41"/>
        <end position="61"/>
    </location>
</feature>
<gene>
    <name evidence="7" type="ORF">SAMN05518684_11731</name>
</gene>
<dbReference type="OrthoDB" id="9762833at2"/>
<feature type="transmembrane region" description="Helical" evidence="6">
    <location>
        <begin position="420"/>
        <end position="442"/>
    </location>
</feature>
<accession>A0A1H9WIK5</accession>
<dbReference type="EMBL" id="FOGT01000017">
    <property type="protein sequence ID" value="SES33517.1"/>
    <property type="molecule type" value="Genomic_DNA"/>
</dbReference>
<evidence type="ECO:0000256" key="5">
    <source>
        <dbReference type="ARBA" id="ARBA00023136"/>
    </source>
</evidence>